<keyword evidence="2" id="KW-1185">Reference proteome</keyword>
<dbReference type="Proteomes" id="UP001225316">
    <property type="component" value="Unassembled WGS sequence"/>
</dbReference>
<dbReference type="EMBL" id="JARXHW010000061">
    <property type="protein sequence ID" value="MDQ8209306.1"/>
    <property type="molecule type" value="Genomic_DNA"/>
</dbReference>
<accession>A0ABU1AYT5</accession>
<evidence type="ECO:0000313" key="2">
    <source>
        <dbReference type="Proteomes" id="UP001225316"/>
    </source>
</evidence>
<reference evidence="1 2" key="1">
    <citation type="submission" date="2023-04" db="EMBL/GenBank/DDBJ databases">
        <title>A novel bacteria isolated from coastal sediment.</title>
        <authorList>
            <person name="Liu X.-J."/>
            <person name="Du Z.-J."/>
        </authorList>
    </citation>
    <scope>NUCLEOTIDE SEQUENCE [LARGE SCALE GENOMIC DNA]</scope>
    <source>
        <strain evidence="1 2">SDUM461003</strain>
    </source>
</reference>
<protein>
    <submittedName>
        <fullName evidence="1">Uncharacterized protein</fullName>
    </submittedName>
</protein>
<proteinExistence type="predicted"/>
<comment type="caution">
    <text evidence="1">The sequence shown here is derived from an EMBL/GenBank/DDBJ whole genome shotgun (WGS) entry which is preliminary data.</text>
</comment>
<sequence length="67" mass="7932">MKLDYTSITRQDFMHYFRDDEMLNQLTTDDRIEIFQQVLPGSSYISQELLGNLLRDYSVNGLQVLEL</sequence>
<organism evidence="1 2">
    <name type="scientific">Thalassobacterium maritimum</name>
    <dbReference type="NCBI Taxonomy" id="3041265"/>
    <lineage>
        <taxon>Bacteria</taxon>
        <taxon>Pseudomonadati</taxon>
        <taxon>Verrucomicrobiota</taxon>
        <taxon>Opitutia</taxon>
        <taxon>Puniceicoccales</taxon>
        <taxon>Coraliomargaritaceae</taxon>
        <taxon>Thalassobacterium</taxon>
    </lineage>
</organism>
<gene>
    <name evidence="1" type="ORF">QEH52_17395</name>
</gene>
<evidence type="ECO:0000313" key="1">
    <source>
        <dbReference type="EMBL" id="MDQ8209306.1"/>
    </source>
</evidence>
<name>A0ABU1AYT5_9BACT</name>